<dbReference type="Gene3D" id="1.10.530.10">
    <property type="match status" value="1"/>
</dbReference>
<dbReference type="AlphaFoldDB" id="A0A5R9PBY6"/>
<evidence type="ECO:0000259" key="2">
    <source>
        <dbReference type="Pfam" id="PF01464"/>
    </source>
</evidence>
<name>A0A5R9PBY6_9GAMM</name>
<feature type="domain" description="Transglycosylase SLT" evidence="2">
    <location>
        <begin position="8"/>
        <end position="132"/>
    </location>
</feature>
<evidence type="ECO:0000313" key="4">
    <source>
        <dbReference type="Proteomes" id="UP000308508"/>
    </source>
</evidence>
<evidence type="ECO:0000256" key="1">
    <source>
        <dbReference type="SAM" id="MobiDB-lite"/>
    </source>
</evidence>
<feature type="region of interest" description="Disordered" evidence="1">
    <location>
        <begin position="231"/>
        <end position="254"/>
    </location>
</feature>
<dbReference type="InterPro" id="IPR023346">
    <property type="entry name" value="Lysozyme-like_dom_sf"/>
</dbReference>
<dbReference type="EMBL" id="SROY01000007">
    <property type="protein sequence ID" value="TLX20872.1"/>
    <property type="molecule type" value="Genomic_DNA"/>
</dbReference>
<proteinExistence type="predicted"/>
<organism evidence="3 4">
    <name type="scientific">Thermomonas fusca</name>
    <dbReference type="NCBI Taxonomy" id="215690"/>
    <lineage>
        <taxon>Bacteria</taxon>
        <taxon>Pseudomonadati</taxon>
        <taxon>Pseudomonadota</taxon>
        <taxon>Gammaproteobacteria</taxon>
        <taxon>Lysobacterales</taxon>
        <taxon>Lysobacteraceae</taxon>
        <taxon>Thermomonas</taxon>
    </lineage>
</organism>
<accession>A0A5R9PBY6</accession>
<dbReference type="SUPFAM" id="SSF53955">
    <property type="entry name" value="Lysozyme-like"/>
    <property type="match status" value="1"/>
</dbReference>
<comment type="caution">
    <text evidence="3">The sequence shown here is derived from an EMBL/GenBank/DDBJ whole genome shotgun (WGS) entry which is preliminary data.</text>
</comment>
<dbReference type="Proteomes" id="UP000308508">
    <property type="component" value="Unassembled WGS sequence"/>
</dbReference>
<gene>
    <name evidence="3" type="ORF">E5S66_12805</name>
</gene>
<dbReference type="CDD" id="cd16892">
    <property type="entry name" value="LT_VirB1-like"/>
    <property type="match status" value="1"/>
</dbReference>
<dbReference type="InterPro" id="IPR008258">
    <property type="entry name" value="Transglycosylase_SLT_dom_1"/>
</dbReference>
<dbReference type="RefSeq" id="WP_138349857.1">
    <property type="nucleotide sequence ID" value="NZ_SROY01000007.1"/>
</dbReference>
<dbReference type="STRING" id="1123377.GCA_000423885_01074"/>
<evidence type="ECO:0000313" key="3">
    <source>
        <dbReference type="EMBL" id="TLX20872.1"/>
    </source>
</evidence>
<keyword evidence="4" id="KW-1185">Reference proteome</keyword>
<protein>
    <submittedName>
        <fullName evidence="3">Lytic transglycosylase domain-containing protein</fullName>
    </submittedName>
</protein>
<feature type="compositionally biased region" description="Pro residues" evidence="1">
    <location>
        <begin position="235"/>
        <end position="246"/>
    </location>
</feature>
<sequence>MELMGCALEVPANVMHHVVKVESSYNPFAIGVVGGHLARQPRNLPEAIATAEMLEDRGFNFSLGLAQVNRHNLKKYGITSYHAAFQQCPNLLAGSQILRECHGRAGGQWDKAFSCYYSGNFTTGFRHGYVQKVRQSMLAQQGSEAPSLAIPVVDTRKPTVKALGAPASRAVAVPSRAMQAGLAGTPGDSLLQRRMQVVIAPTPPVAEAPAPVATAAADVGVQAPPAVAVLTSSAPPQPVPPNPRPSNPDSAFVF</sequence>
<dbReference type="Pfam" id="PF01464">
    <property type="entry name" value="SLT"/>
    <property type="match status" value="1"/>
</dbReference>
<reference evidence="3 4" key="1">
    <citation type="submission" date="2019-04" db="EMBL/GenBank/DDBJ databases">
        <authorList>
            <person name="Grouzdev D.S."/>
            <person name="Nazina T.N."/>
        </authorList>
    </citation>
    <scope>NUCLEOTIDE SEQUENCE [LARGE SCALE GENOMIC DNA]</scope>
    <source>
        <strain evidence="3 4">SHC 3-19</strain>
    </source>
</reference>